<evidence type="ECO:0000313" key="9">
    <source>
        <dbReference type="Proteomes" id="UP000326936"/>
    </source>
</evidence>
<keyword evidence="8" id="KW-0282">Flagellum</keyword>
<evidence type="ECO:0000256" key="3">
    <source>
        <dbReference type="ARBA" id="ARBA00022475"/>
    </source>
</evidence>
<accession>A0A5P9CN56</accession>
<evidence type="ECO:0000313" key="8">
    <source>
        <dbReference type="EMBL" id="QFT27738.1"/>
    </source>
</evidence>
<dbReference type="OrthoDB" id="9805111at2"/>
<keyword evidence="6 7" id="KW-0472">Membrane</keyword>
<dbReference type="PRINTS" id="PR01302">
    <property type="entry name" value="TYPE3IMPPROT"/>
</dbReference>
<keyword evidence="5 7" id="KW-1133">Transmembrane helix</keyword>
<evidence type="ECO:0000256" key="5">
    <source>
        <dbReference type="ARBA" id="ARBA00022989"/>
    </source>
</evidence>
<dbReference type="KEGG" id="vaq:FIV01_15225"/>
<gene>
    <name evidence="8" type="primary">fliP4</name>
    <name evidence="8" type="ORF">FIV01_15225</name>
</gene>
<dbReference type="PROSITE" id="PS01061">
    <property type="entry name" value="FLIP_2"/>
    <property type="match status" value="1"/>
</dbReference>
<dbReference type="NCBIfam" id="NF009438">
    <property type="entry name" value="PRK12797.1"/>
    <property type="match status" value="1"/>
</dbReference>
<comment type="caution">
    <text evidence="7">Lacks conserved residue(s) required for the propagation of feature annotation.</text>
</comment>
<proteinExistence type="inferred from homology"/>
<dbReference type="GO" id="GO:0005886">
    <property type="term" value="C:plasma membrane"/>
    <property type="evidence" value="ECO:0007669"/>
    <property type="project" value="UniProtKB-SubCell"/>
</dbReference>
<keyword evidence="9" id="KW-1185">Reference proteome</keyword>
<feature type="transmembrane region" description="Helical" evidence="7">
    <location>
        <begin position="52"/>
        <end position="72"/>
    </location>
</feature>
<keyword evidence="8" id="KW-0614">Plasmid</keyword>
<comment type="similarity">
    <text evidence="2 7">Belongs to the FliP/MopC/SpaP family.</text>
</comment>
<evidence type="ECO:0000256" key="1">
    <source>
        <dbReference type="ARBA" id="ARBA00004651"/>
    </source>
</evidence>
<sequence>MFNTPDAFTLIGGLTLVGLLPFITVMATSFVKISIIFVLIRNALGVQQAPPNMAMNGLALVLTIFIMAPVAYECHQIALEVGTEWENSKEALQGIGHILEPYRQFLLNKVSQDEVDFFADTAKQLWPPEHRDIIDNESFLVLIPAYTVSELTSAFEVGFILYLPFIAIDLIVSNILLAMGMMMVSPMTISLPFKLLLFVLLDGWTRLTHGIVLSYQIG</sequence>
<dbReference type="Proteomes" id="UP000326936">
    <property type="component" value="Plasmid pTHAF100_a"/>
</dbReference>
<dbReference type="Pfam" id="PF00813">
    <property type="entry name" value="FliP"/>
    <property type="match status" value="1"/>
</dbReference>
<keyword evidence="8" id="KW-0966">Cell projection</keyword>
<keyword evidence="4 7" id="KW-0812">Transmembrane</keyword>
<dbReference type="AlphaFoldDB" id="A0A5P9CN56"/>
<evidence type="ECO:0000256" key="6">
    <source>
        <dbReference type="ARBA" id="ARBA00023136"/>
    </source>
</evidence>
<feature type="transmembrane region" description="Helical" evidence="7">
    <location>
        <begin position="159"/>
        <end position="183"/>
    </location>
</feature>
<dbReference type="InterPro" id="IPR005773">
    <property type="entry name" value="T3SS_YscR-like"/>
</dbReference>
<dbReference type="GO" id="GO:0009306">
    <property type="term" value="P:protein secretion"/>
    <property type="evidence" value="ECO:0007669"/>
    <property type="project" value="UniProtKB-UniRule"/>
</dbReference>
<keyword evidence="3 7" id="KW-1003">Cell membrane</keyword>
<organism evidence="8 9">
    <name type="scientific">Vibrio aquimaris</name>
    <dbReference type="NCBI Taxonomy" id="2587862"/>
    <lineage>
        <taxon>Bacteria</taxon>
        <taxon>Pseudomonadati</taxon>
        <taxon>Pseudomonadota</taxon>
        <taxon>Gammaproteobacteria</taxon>
        <taxon>Vibrionales</taxon>
        <taxon>Vibrionaceae</taxon>
        <taxon>Vibrio</taxon>
    </lineage>
</organism>
<evidence type="ECO:0000256" key="2">
    <source>
        <dbReference type="ARBA" id="ARBA00006257"/>
    </source>
</evidence>
<dbReference type="RefSeq" id="WP_152431827.1">
    <property type="nucleotide sequence ID" value="NZ_CBCSDK010000010.1"/>
</dbReference>
<evidence type="ECO:0000256" key="4">
    <source>
        <dbReference type="ARBA" id="ARBA00022692"/>
    </source>
</evidence>
<dbReference type="NCBIfam" id="TIGR01102">
    <property type="entry name" value="yscR"/>
    <property type="match status" value="1"/>
</dbReference>
<dbReference type="PANTHER" id="PTHR30587:SF2">
    <property type="entry name" value="SURFACE PRESENTATION OF ANTIGENS PROTEIN SPAP"/>
    <property type="match status" value="1"/>
</dbReference>
<dbReference type="EMBL" id="CP045351">
    <property type="protein sequence ID" value="QFT27738.1"/>
    <property type="molecule type" value="Genomic_DNA"/>
</dbReference>
<feature type="transmembrane region" description="Helical" evidence="7">
    <location>
        <begin position="20"/>
        <end position="40"/>
    </location>
</feature>
<evidence type="ECO:0000256" key="7">
    <source>
        <dbReference type="RuleBase" id="RU362070"/>
    </source>
</evidence>
<protein>
    <submittedName>
        <fullName evidence="8">Flagellar biosynthetic protein FliP</fullName>
    </submittedName>
</protein>
<comment type="subcellular location">
    <subcellularLocation>
        <location evidence="1">Cell membrane</location>
        <topology evidence="1">Multi-pass membrane protein</topology>
    </subcellularLocation>
</comment>
<dbReference type="InterPro" id="IPR005838">
    <property type="entry name" value="T3SS_IM_P"/>
</dbReference>
<reference evidence="8 9" key="1">
    <citation type="submission" date="2019-10" db="EMBL/GenBank/DDBJ databases">
        <title>Complete genome sequence of Vibrio sp. strain THAF100, isolated from non-filtered water from the water column of tank 6 of a marine aquarium containing stony-coral fragments. Water maintained at 26 degree C.</title>
        <authorList>
            <person name="Ruckert C."/>
            <person name="Franco A."/>
            <person name="Kalinowski J."/>
            <person name="Glaeser S."/>
        </authorList>
    </citation>
    <scope>NUCLEOTIDE SEQUENCE [LARGE SCALE GENOMIC DNA]</scope>
    <source>
        <strain evidence="8 9">THAF100</strain>
        <plasmid evidence="9">pthaf100_a</plasmid>
    </source>
</reference>
<name>A0A5P9CN56_9VIBR</name>
<dbReference type="PANTHER" id="PTHR30587">
    <property type="entry name" value="FLAGELLAR BIOSYNTHETIC PROTEIN FLIP"/>
    <property type="match status" value="1"/>
</dbReference>
<geneLocation type="plasmid" evidence="9">
    <name>pthaf100_a</name>
</geneLocation>
<keyword evidence="8" id="KW-0969">Cilium</keyword>